<keyword evidence="1" id="KW-0812">Transmembrane</keyword>
<gene>
    <name evidence="3" type="ORF">S01H1_17262</name>
</gene>
<name>X0T3A6_9ZZZZ</name>
<dbReference type="InterPro" id="IPR039447">
    <property type="entry name" value="UreH-like_TM_dom"/>
</dbReference>
<feature type="transmembrane region" description="Helical" evidence="1">
    <location>
        <begin position="166"/>
        <end position="184"/>
    </location>
</feature>
<sequence length="188" mass="20774">RMVLLSGLLYTLGRMLAYLALGFILVASLLSIPDLSYFLQKYMNKFLGPILIIVGLFLLELIKLNFSGGGLGARMQNRVDRFGIWGAGLLGIVFALSFCPVSAALFFGSLIPLAVKHNSSLMFPSIYGIGTALPVIVFAFLIGFSARLVSKVFNQLTKVEFWARRITGVIFIIVGIYYMLIYIFNISI</sequence>
<dbReference type="PANTHER" id="PTHR31272">
    <property type="entry name" value="CYTOCHROME C-TYPE BIOGENESIS PROTEIN HI_1454-RELATED"/>
    <property type="match status" value="1"/>
</dbReference>
<dbReference type="InterPro" id="IPR051790">
    <property type="entry name" value="Cytochrome_c-biogenesis_DsbD"/>
</dbReference>
<dbReference type="Pfam" id="PF13386">
    <property type="entry name" value="DsbD_2"/>
    <property type="match status" value="1"/>
</dbReference>
<dbReference type="NCBIfam" id="NF040495">
    <property type="entry name" value="tranport_ArsG"/>
    <property type="match status" value="1"/>
</dbReference>
<feature type="transmembrane region" description="Helical" evidence="1">
    <location>
        <begin position="126"/>
        <end position="146"/>
    </location>
</feature>
<proteinExistence type="predicted"/>
<feature type="transmembrane region" description="Helical" evidence="1">
    <location>
        <begin position="84"/>
        <end position="114"/>
    </location>
</feature>
<feature type="transmembrane region" description="Helical" evidence="1">
    <location>
        <begin position="15"/>
        <end position="39"/>
    </location>
</feature>
<evidence type="ECO:0000256" key="1">
    <source>
        <dbReference type="SAM" id="Phobius"/>
    </source>
</evidence>
<evidence type="ECO:0000313" key="3">
    <source>
        <dbReference type="EMBL" id="GAF70515.1"/>
    </source>
</evidence>
<accession>X0T3A6</accession>
<organism evidence="3">
    <name type="scientific">marine sediment metagenome</name>
    <dbReference type="NCBI Taxonomy" id="412755"/>
    <lineage>
        <taxon>unclassified sequences</taxon>
        <taxon>metagenomes</taxon>
        <taxon>ecological metagenomes</taxon>
    </lineage>
</organism>
<reference evidence="3" key="1">
    <citation type="journal article" date="2014" name="Front. Microbiol.">
        <title>High frequency of phylogenetically diverse reductive dehalogenase-homologous genes in deep subseafloor sedimentary metagenomes.</title>
        <authorList>
            <person name="Kawai M."/>
            <person name="Futagami T."/>
            <person name="Toyoda A."/>
            <person name="Takaki Y."/>
            <person name="Nishi S."/>
            <person name="Hori S."/>
            <person name="Arai W."/>
            <person name="Tsubouchi T."/>
            <person name="Morono Y."/>
            <person name="Uchiyama I."/>
            <person name="Ito T."/>
            <person name="Fujiyama A."/>
            <person name="Inagaki F."/>
            <person name="Takami H."/>
        </authorList>
    </citation>
    <scope>NUCLEOTIDE SEQUENCE</scope>
    <source>
        <strain evidence="3">Expedition CK06-06</strain>
    </source>
</reference>
<protein>
    <recommendedName>
        <fullName evidence="2">Urease accessory protein UreH-like transmembrane domain-containing protein</fullName>
    </recommendedName>
</protein>
<feature type="transmembrane region" description="Helical" evidence="1">
    <location>
        <begin position="46"/>
        <end position="64"/>
    </location>
</feature>
<dbReference type="AlphaFoldDB" id="X0T3A6"/>
<dbReference type="EMBL" id="BARS01009149">
    <property type="protein sequence ID" value="GAF70515.1"/>
    <property type="molecule type" value="Genomic_DNA"/>
</dbReference>
<evidence type="ECO:0000259" key="2">
    <source>
        <dbReference type="Pfam" id="PF13386"/>
    </source>
</evidence>
<dbReference type="PANTHER" id="PTHR31272:SF4">
    <property type="entry name" value="CYTOCHROME C-TYPE BIOGENESIS PROTEIN HI_1454-RELATED"/>
    <property type="match status" value="1"/>
</dbReference>
<feature type="domain" description="Urease accessory protein UreH-like transmembrane" evidence="2">
    <location>
        <begin position="6"/>
        <end position="177"/>
    </location>
</feature>
<keyword evidence="1" id="KW-0472">Membrane</keyword>
<comment type="caution">
    <text evidence="3">The sequence shown here is derived from an EMBL/GenBank/DDBJ whole genome shotgun (WGS) entry which is preliminary data.</text>
</comment>
<feature type="non-terminal residue" evidence="3">
    <location>
        <position position="1"/>
    </location>
</feature>
<keyword evidence="1" id="KW-1133">Transmembrane helix</keyword>